<comment type="caution">
    <text evidence="2">The sequence shown here is derived from an EMBL/GenBank/DDBJ whole genome shotgun (WGS) entry which is preliminary data.</text>
</comment>
<name>A0A448XGB2_9PLAT</name>
<proteinExistence type="predicted"/>
<dbReference type="AlphaFoldDB" id="A0A448XGB2"/>
<evidence type="ECO:0000256" key="1">
    <source>
        <dbReference type="SAM" id="MobiDB-lite"/>
    </source>
</evidence>
<dbReference type="EMBL" id="CAAALY010251488">
    <property type="protein sequence ID" value="VEL36132.1"/>
    <property type="molecule type" value="Genomic_DNA"/>
</dbReference>
<reference evidence="2" key="1">
    <citation type="submission" date="2018-11" db="EMBL/GenBank/DDBJ databases">
        <authorList>
            <consortium name="Pathogen Informatics"/>
        </authorList>
    </citation>
    <scope>NUCLEOTIDE SEQUENCE</scope>
</reference>
<accession>A0A448XGB2</accession>
<protein>
    <submittedName>
        <fullName evidence="2">Uncharacterized protein</fullName>
    </submittedName>
</protein>
<feature type="region of interest" description="Disordered" evidence="1">
    <location>
        <begin position="65"/>
        <end position="92"/>
    </location>
</feature>
<dbReference type="Proteomes" id="UP000784294">
    <property type="component" value="Unassembled WGS sequence"/>
</dbReference>
<gene>
    <name evidence="2" type="ORF">PXEA_LOCUS29572</name>
</gene>
<keyword evidence="3" id="KW-1185">Reference proteome</keyword>
<organism evidence="2 3">
    <name type="scientific">Protopolystoma xenopodis</name>
    <dbReference type="NCBI Taxonomy" id="117903"/>
    <lineage>
        <taxon>Eukaryota</taxon>
        <taxon>Metazoa</taxon>
        <taxon>Spiralia</taxon>
        <taxon>Lophotrochozoa</taxon>
        <taxon>Platyhelminthes</taxon>
        <taxon>Monogenea</taxon>
        <taxon>Polyopisthocotylea</taxon>
        <taxon>Polystomatidea</taxon>
        <taxon>Polystomatidae</taxon>
        <taxon>Protopolystoma</taxon>
    </lineage>
</organism>
<evidence type="ECO:0000313" key="3">
    <source>
        <dbReference type="Proteomes" id="UP000784294"/>
    </source>
</evidence>
<sequence length="92" mass="9694">MLVQAHLQPSKTCLEALGANCSLNPPEEFLSPPPPPTTPPKLALPLTLSMPHLTTAISASSQLHPLLHGQSGGSLPLSEVVRSQTKGRMKPD</sequence>
<evidence type="ECO:0000313" key="2">
    <source>
        <dbReference type="EMBL" id="VEL36132.1"/>
    </source>
</evidence>